<dbReference type="Proteomes" id="UP001560267">
    <property type="component" value="Unassembled WGS sequence"/>
</dbReference>
<evidence type="ECO:0000313" key="1">
    <source>
        <dbReference type="EMBL" id="MEX6429271.1"/>
    </source>
</evidence>
<comment type="caution">
    <text evidence="1">The sequence shown here is derived from an EMBL/GenBank/DDBJ whole genome shotgun (WGS) entry which is preliminary data.</text>
</comment>
<reference evidence="1 2" key="1">
    <citation type="submission" date="2024-07" db="EMBL/GenBank/DDBJ databases">
        <title>Draft Genome Sequence of Ferrimicrobium acidiphilum Strain YE2023, Isolated from a Pulp of Bioleach Reactor.</title>
        <authorList>
            <person name="Elkina Y.A."/>
            <person name="Bulaeva A.G."/>
            <person name="Beletsky A.V."/>
            <person name="Mardanov A.V."/>
        </authorList>
    </citation>
    <scope>NUCLEOTIDE SEQUENCE [LARGE SCALE GENOMIC DNA]</scope>
    <source>
        <strain evidence="1 2">YE2023</strain>
    </source>
</reference>
<sequence length="48" mass="5359">MILALHTKAQAQRVAALFKFYGHAAKPVASGWTFTGALPLRLSRRRIH</sequence>
<dbReference type="RefSeq" id="WP_369084368.1">
    <property type="nucleotide sequence ID" value="NZ_JBFSHR010000013.1"/>
</dbReference>
<organism evidence="1 2">
    <name type="scientific">Ferrimicrobium acidiphilum</name>
    <dbReference type="NCBI Taxonomy" id="121039"/>
    <lineage>
        <taxon>Bacteria</taxon>
        <taxon>Bacillati</taxon>
        <taxon>Actinomycetota</taxon>
        <taxon>Acidimicrobiia</taxon>
        <taxon>Acidimicrobiales</taxon>
        <taxon>Acidimicrobiaceae</taxon>
        <taxon>Ferrimicrobium</taxon>
    </lineage>
</organism>
<evidence type="ECO:0000313" key="2">
    <source>
        <dbReference type="Proteomes" id="UP001560267"/>
    </source>
</evidence>
<keyword evidence="2" id="KW-1185">Reference proteome</keyword>
<name>A0ABV3Y151_9ACTN</name>
<dbReference type="EMBL" id="JBFSHR010000013">
    <property type="protein sequence ID" value="MEX6429271.1"/>
    <property type="molecule type" value="Genomic_DNA"/>
</dbReference>
<proteinExistence type="predicted"/>
<accession>A0ABV3Y151</accession>
<protein>
    <submittedName>
        <fullName evidence="1">Uncharacterized protein</fullName>
    </submittedName>
</protein>
<gene>
    <name evidence="1" type="ORF">AB6A68_05390</name>
</gene>